<dbReference type="HOGENOM" id="CLU_001478_0_0_5"/>
<dbReference type="PATRIC" id="fig|1245469.3.peg.3556"/>
<gene>
    <name evidence="3" type="ORF">S58_34830</name>
</gene>
<dbReference type="GeneID" id="301817324"/>
<feature type="region of interest" description="Disordered" evidence="1">
    <location>
        <begin position="1022"/>
        <end position="1048"/>
    </location>
</feature>
<feature type="region of interest" description="Disordered" evidence="1">
    <location>
        <begin position="1403"/>
        <end position="1424"/>
    </location>
</feature>
<feature type="compositionally biased region" description="Basic and acidic residues" evidence="1">
    <location>
        <begin position="1022"/>
        <end position="1031"/>
    </location>
</feature>
<feature type="domain" description="AAA+ ATPase" evidence="2">
    <location>
        <begin position="306"/>
        <end position="480"/>
    </location>
</feature>
<reference evidence="3 4" key="1">
    <citation type="journal article" date="2013" name="Appl. Environ. Microbiol.">
        <title>Genome analysis suggests that the soil oligotrophic bacterium Agromonas oligotrophica (Bradyrhizobium oligotrophicum) is a nitrogen-fixing symbiont of Aeschynomene indica.</title>
        <authorList>
            <person name="Okubo T."/>
            <person name="Fukushima S."/>
            <person name="Itakura M."/>
            <person name="Oshima K."/>
            <person name="Longtonglang A."/>
            <person name="Teaumroong N."/>
            <person name="Mitsui H."/>
            <person name="Hattori M."/>
            <person name="Hattori R."/>
            <person name="Hattori T."/>
            <person name="Minamisawa K."/>
        </authorList>
    </citation>
    <scope>NUCLEOTIDE SEQUENCE [LARGE SCALE GENOMIC DNA]</scope>
    <source>
        <strain evidence="3 4">S58</strain>
    </source>
</reference>
<evidence type="ECO:0000259" key="2">
    <source>
        <dbReference type="SMART" id="SM00382"/>
    </source>
</evidence>
<evidence type="ECO:0000313" key="3">
    <source>
        <dbReference type="EMBL" id="BAM89476.1"/>
    </source>
</evidence>
<keyword evidence="4" id="KW-1185">Reference proteome</keyword>
<dbReference type="Pfam" id="PF05729">
    <property type="entry name" value="NACHT"/>
    <property type="match status" value="1"/>
</dbReference>
<accession>M4Z8G5</accession>
<evidence type="ECO:0000313" key="4">
    <source>
        <dbReference type="Proteomes" id="UP000011841"/>
    </source>
</evidence>
<dbReference type="SUPFAM" id="SSF52540">
    <property type="entry name" value="P-loop containing nucleoside triphosphate hydrolases"/>
    <property type="match status" value="1"/>
</dbReference>
<dbReference type="RefSeq" id="WP_015666588.1">
    <property type="nucleotide sequence ID" value="NC_020453.1"/>
</dbReference>
<protein>
    <submittedName>
        <fullName evidence="3">AAA ATPase</fullName>
    </submittedName>
</protein>
<dbReference type="STRING" id="1245469.S58_34830"/>
<dbReference type="InterPro" id="IPR027417">
    <property type="entry name" value="P-loop_NTPase"/>
</dbReference>
<organism evidence="3 4">
    <name type="scientific">Bradyrhizobium oligotrophicum S58</name>
    <dbReference type="NCBI Taxonomy" id="1245469"/>
    <lineage>
        <taxon>Bacteria</taxon>
        <taxon>Pseudomonadati</taxon>
        <taxon>Pseudomonadota</taxon>
        <taxon>Alphaproteobacteria</taxon>
        <taxon>Hyphomicrobiales</taxon>
        <taxon>Nitrobacteraceae</taxon>
        <taxon>Bradyrhizobium</taxon>
    </lineage>
</organism>
<dbReference type="EMBL" id="AP012603">
    <property type="protein sequence ID" value="BAM89476.1"/>
    <property type="molecule type" value="Genomic_DNA"/>
</dbReference>
<dbReference type="eggNOG" id="COG1474">
    <property type="taxonomic scope" value="Bacteria"/>
</dbReference>
<dbReference type="InterPro" id="IPR003593">
    <property type="entry name" value="AAA+_ATPase"/>
</dbReference>
<dbReference type="OrthoDB" id="4770405at2"/>
<sequence length="2210" mass="245380">MPKSAKKKPTQKKPAKKQPARSKRVGIDAIGASKDGHQFHEAWLARRSLELIFSRDGLCGITVEGLSKDIEDGAPTEAIEIADATFFYGEQPTFAKATRIDVTQFKYSVARDQAPMRFSDAKKTIKKFATADAGFTRKHGAAPTRAKFLYTLFTNRPISDDLADALAAARSGSKPRSKGAKEQHKQLCGAIPFKGKSLSEFLKRLELVGGSVNLATVEGGTAKIIADWSASTDLMARARIGDLRKLVRDKNGAEGQRNKLIVKVDVLAALLLDHEDDLLPTPDAFPAVGEVVERVQLTGFLAAVGSHGRWLVHAEGGIGKTVFVQSLAAQLGLTDEVVLFDCFGGGAYRSTIDERHRPERGLMHIVNELACRGLCDPILPRSSEPSEVIRRAITRFTQALAALRRTRPAARLIIIMDAADNAADEAKKRSQPSFPKELLESLTHHPPIDGLIVIATARPERRELAIGTAECTPFAIEPFTSEETTTFVLARRPKATPAQISALRSRSDGNPRVLASLIEPDRPLAGENESTEKVLLDSLIEDRIERAIKLADTKGAKSGAIDSFLCALAVLPPPVPVDEMALAFGLLKEEASSLAADLAPLLERTKHGLIFRDEPTETLVKSKYASKLNLMETVVSRLTDAQDTSVYAARALPMLLSAMDRVDDLRKLAFDTRFPPELDSEVPKRAIRLVRVKMALGAAAKVRDFDATTDLLVELSALALVNQRGDRYLANNPDLVVGLADPESLRRLFEMKLGWVGERHSRLAIAYTLDRDLGAAYGHAVRAEEWIRWSYNQDDGTMRTHRADESEHVAIPFYLTVDGRQEVAARYVGQFDTDFGYKLAGRLFSLLGMADTLGKYPEWPATLERFVRSKEAPPALLSAVLSYVGSDAEATLVLRQLAARQEKPTDPQAYVPREDDSFRASLLRCALRACALGLGPEAKAILEQASPRRYDFWGLSDPWPTNYVLPWTLAAAVQATLDERDLTLFDCLPAQLWRVVEDLDVPKDVEAQDKLLFEALKVDPPYEGREPKREGAAPSKSQLSSSDRHRVSDRVKDRVLPVLRLGHRVVCLLKARTPVDKKAATIAFFASWREAQDAVKASAWSRQEQQRFLDELHSTCALHLLPSIAVLDQSTAALLEQCVEQAGSIYAHVRIRFVELLSANPECHAFAGRAATAALKVIGLEDEVQQRAGLFARLARALLPANKVEAGFLFKRGLTQLDAIGSGDHDFMNELLGFAASVQDGPINPAAALRLAKICELNNYDSHKFPWPLAGKAFSRIWGTKYLAQIARWHDRDKVDLELTLPAALSFLLRDRVLPPADCVLLLGLTEPVGMWDWGWRDLFDSLLTTTTDVALFNEVLNQLEHAFPTGSYGRYLREIREVLQKHPEVSSALSPRLNMLEAEEKARRQVDRTSRSTPLDAEHVAESVRRQQKGQAEIEAAIAATDPLDVAALEALVETLEKQERALDAKVVAFKALWPRIAYADREKHIEAIALARNLELFSKNELLKVTKEAWQADSPSALASIDSLAKRLVSAHAEQLMSADWGFNWELSKLAELTRASRTDLAIDLVTEAITRDLEAAATTWLNLASLTAAAADPAVPKAALERLLDDAAGRLADEVGDGVWRNELDPGDDQEEVVAGLIWFCLGSPEALSRWRAAHVVRACARNGRWPLIAKLFSKLGTAGAGAFQDQEIPFMALHAKFWFLLAIARIALDSPKDVAVFVDPLEAIALNDSFPHVGLRQVAATILKTCLGNSADSEAKAILKRIASVHVSKYPKPEKTQHVPGKLWHRPEDMSKPEPHFHFDYDFEKYKVAGLGRLFGLPQWQTGDRCISWIRRLSPTATSMYDYAGRRKPHDDYREGTKDQFHSYGMYLAWHALALTAGELFLERPVARVESYEDSWDDFLSNYRVTRRDGLWLSDGTDRYPARARDELILAADKERSPTDDEDMLLKLAGIYDERRLRADFIASGSWSSPDHIRVEISTALVPADKADRAAVAVGTSPEFHMYLPTAQAYENEDGDEDDNCRHRDSAPCIEWISRREAYAKLDEYDLFGSRASIQRDRLTMAFNKEYGLVSNDPWWATWRDPGDEIVYTAEAWGVHRGEGKGARAEEGDAVTCRTGFLLEVLKRTGCDLLMLIKLELFIERSRYSEDEGESKFVHSWVTAIIDQKGMVTLIKPTDSDREIVDSLPHEAKYSLSKRFAALAKRTDHW</sequence>
<feature type="region of interest" description="Disordered" evidence="1">
    <location>
        <begin position="1"/>
        <end position="26"/>
    </location>
</feature>
<proteinExistence type="predicted"/>
<dbReference type="InterPro" id="IPR007111">
    <property type="entry name" value="NACHT_NTPase"/>
</dbReference>
<dbReference type="Proteomes" id="UP000011841">
    <property type="component" value="Chromosome"/>
</dbReference>
<name>M4Z8G5_9BRAD</name>
<dbReference type="SMART" id="SM00382">
    <property type="entry name" value="AAA"/>
    <property type="match status" value="1"/>
</dbReference>
<evidence type="ECO:0000256" key="1">
    <source>
        <dbReference type="SAM" id="MobiDB-lite"/>
    </source>
</evidence>
<dbReference type="KEGG" id="aol:S58_34830"/>
<feature type="compositionally biased region" description="Basic residues" evidence="1">
    <location>
        <begin position="1"/>
        <end position="24"/>
    </location>
</feature>